<dbReference type="InterPro" id="IPR018247">
    <property type="entry name" value="EF_Hand_1_Ca_BS"/>
</dbReference>
<dbReference type="SUPFAM" id="SSF47473">
    <property type="entry name" value="EF-hand"/>
    <property type="match status" value="1"/>
</dbReference>
<dbReference type="SMART" id="SM00054">
    <property type="entry name" value="EFh"/>
    <property type="match status" value="1"/>
</dbReference>
<dbReference type="InterPro" id="IPR011992">
    <property type="entry name" value="EF-hand-dom_pair"/>
</dbReference>
<gene>
    <name evidence="4" type="ORF">EGYM00392_LOCUS42787</name>
</gene>
<dbReference type="PROSITE" id="PS00018">
    <property type="entry name" value="EF_HAND_1"/>
    <property type="match status" value="1"/>
</dbReference>
<evidence type="ECO:0000259" key="3">
    <source>
        <dbReference type="PROSITE" id="PS50222"/>
    </source>
</evidence>
<name>A0A7S1NP97_9EUGL</name>
<dbReference type="InterPro" id="IPR002048">
    <property type="entry name" value="EF_hand_dom"/>
</dbReference>
<evidence type="ECO:0000313" key="4">
    <source>
        <dbReference type="EMBL" id="CAD9031645.1"/>
    </source>
</evidence>
<dbReference type="FunFam" id="1.10.238.10:FF:000003">
    <property type="entry name" value="Calmodulin A"/>
    <property type="match status" value="1"/>
</dbReference>
<keyword evidence="2" id="KW-0106">Calcium</keyword>
<sequence length="114" mass="12935">MTRGLPDGDDGLQEAAFDNEQVAQALTEMRALKNDVSGALISEEQLREEFQSYDKDGNGYLDKKEFMRMYRAKSAVCSMNEEKVNELVGQYNMMGDGKLSYEEFALLMLKVASW</sequence>
<dbReference type="Pfam" id="PF13499">
    <property type="entry name" value="EF-hand_7"/>
    <property type="match status" value="1"/>
</dbReference>
<organism evidence="4">
    <name type="scientific">Eutreptiella gymnastica</name>
    <dbReference type="NCBI Taxonomy" id="73025"/>
    <lineage>
        <taxon>Eukaryota</taxon>
        <taxon>Discoba</taxon>
        <taxon>Euglenozoa</taxon>
        <taxon>Euglenida</taxon>
        <taxon>Spirocuta</taxon>
        <taxon>Euglenophyceae</taxon>
        <taxon>Eutreptiales</taxon>
        <taxon>Eutreptiaceae</taxon>
        <taxon>Eutreptiella</taxon>
    </lineage>
</organism>
<dbReference type="AlphaFoldDB" id="A0A7S1NP97"/>
<dbReference type="PROSITE" id="PS50222">
    <property type="entry name" value="EF_HAND_2"/>
    <property type="match status" value="1"/>
</dbReference>
<evidence type="ECO:0000256" key="1">
    <source>
        <dbReference type="ARBA" id="ARBA00022737"/>
    </source>
</evidence>
<keyword evidence="1" id="KW-0677">Repeat</keyword>
<dbReference type="CDD" id="cd00051">
    <property type="entry name" value="EFh"/>
    <property type="match status" value="1"/>
</dbReference>
<dbReference type="EMBL" id="HBGA01115070">
    <property type="protein sequence ID" value="CAD9031645.1"/>
    <property type="molecule type" value="Transcribed_RNA"/>
</dbReference>
<protein>
    <recommendedName>
        <fullName evidence="3">EF-hand domain-containing protein</fullName>
    </recommendedName>
</protein>
<dbReference type="GO" id="GO:0005509">
    <property type="term" value="F:calcium ion binding"/>
    <property type="evidence" value="ECO:0007669"/>
    <property type="project" value="InterPro"/>
</dbReference>
<proteinExistence type="predicted"/>
<accession>A0A7S1NP97</accession>
<dbReference type="Gene3D" id="1.10.238.10">
    <property type="entry name" value="EF-hand"/>
    <property type="match status" value="1"/>
</dbReference>
<reference evidence="4" key="1">
    <citation type="submission" date="2021-01" db="EMBL/GenBank/DDBJ databases">
        <authorList>
            <person name="Corre E."/>
            <person name="Pelletier E."/>
            <person name="Niang G."/>
            <person name="Scheremetjew M."/>
            <person name="Finn R."/>
            <person name="Kale V."/>
            <person name="Holt S."/>
            <person name="Cochrane G."/>
            <person name="Meng A."/>
            <person name="Brown T."/>
            <person name="Cohen L."/>
        </authorList>
    </citation>
    <scope>NUCLEOTIDE SEQUENCE</scope>
    <source>
        <strain evidence="4">NIES-381</strain>
    </source>
</reference>
<feature type="domain" description="EF-hand" evidence="3">
    <location>
        <begin position="41"/>
        <end position="76"/>
    </location>
</feature>
<evidence type="ECO:0000256" key="2">
    <source>
        <dbReference type="ARBA" id="ARBA00022837"/>
    </source>
</evidence>